<evidence type="ECO:0000256" key="1">
    <source>
        <dbReference type="ARBA" id="ARBA00001946"/>
    </source>
</evidence>
<evidence type="ECO:0000313" key="11">
    <source>
        <dbReference type="EMBL" id="MDJ1180628.1"/>
    </source>
</evidence>
<reference evidence="11 12" key="1">
    <citation type="submission" date="2023-01" db="EMBL/GenBank/DDBJ databases">
        <title>Novel diversity within Roseofilum (Cyanobacteria; Desertifilaceae) from marine benthic mats with descriptions of four novel species.</title>
        <authorList>
            <person name="Wang Y."/>
            <person name="Berthold D.E."/>
            <person name="Hu J."/>
            <person name="Lefler F.W."/>
            <person name="Laughinghouse H.D. IV."/>
        </authorList>
    </citation>
    <scope>NUCLEOTIDE SEQUENCE [LARGE SCALE GENOMIC DNA]</scope>
    <source>
        <strain evidence="11 12">BLCC-M91</strain>
    </source>
</reference>
<dbReference type="PANTHER" id="PTHR33571">
    <property type="entry name" value="SSL8005 PROTEIN"/>
    <property type="match status" value="1"/>
</dbReference>
<dbReference type="PANTHER" id="PTHR33571:SF12">
    <property type="entry name" value="BSL3053 PROTEIN"/>
    <property type="match status" value="1"/>
</dbReference>
<dbReference type="Pfam" id="PF01909">
    <property type="entry name" value="NTP_transf_2"/>
    <property type="match status" value="1"/>
</dbReference>
<gene>
    <name evidence="11" type="ORF">PJF56_17350</name>
</gene>
<evidence type="ECO:0000256" key="4">
    <source>
        <dbReference type="ARBA" id="ARBA00022695"/>
    </source>
</evidence>
<dbReference type="InterPro" id="IPR052038">
    <property type="entry name" value="Type-VII_TA_antitoxin"/>
</dbReference>
<organism evidence="11 12">
    <name type="scientific">Roseofilum halophilum BLCC-M91</name>
    <dbReference type="NCBI Taxonomy" id="3022259"/>
    <lineage>
        <taxon>Bacteria</taxon>
        <taxon>Bacillati</taxon>
        <taxon>Cyanobacteriota</taxon>
        <taxon>Cyanophyceae</taxon>
        <taxon>Desertifilales</taxon>
        <taxon>Desertifilaceae</taxon>
        <taxon>Roseofilum</taxon>
        <taxon>Roseofilum halophilum</taxon>
    </lineage>
</organism>
<keyword evidence="6" id="KW-0547">Nucleotide-binding</keyword>
<feature type="domain" description="Polymerase nucleotidyl transferase" evidence="10">
    <location>
        <begin position="35"/>
        <end position="115"/>
    </location>
</feature>
<evidence type="ECO:0000256" key="2">
    <source>
        <dbReference type="ARBA" id="ARBA00022649"/>
    </source>
</evidence>
<dbReference type="Proteomes" id="UP001231370">
    <property type="component" value="Unassembled WGS sequence"/>
</dbReference>
<evidence type="ECO:0000256" key="6">
    <source>
        <dbReference type="ARBA" id="ARBA00022741"/>
    </source>
</evidence>
<keyword evidence="12" id="KW-1185">Reference proteome</keyword>
<dbReference type="SUPFAM" id="SSF81301">
    <property type="entry name" value="Nucleotidyltransferase"/>
    <property type="match status" value="1"/>
</dbReference>
<name>A0ABT7BN72_9CYAN</name>
<dbReference type="CDD" id="cd05403">
    <property type="entry name" value="NT_KNTase_like"/>
    <property type="match status" value="1"/>
</dbReference>
<sequence>MNPTVDLTGLTPQQIQRRSLNIRKSEIPLEEIANLCQSWHINKLSLFGSFLREDFTPESDIDILVEFEPGFTPGFFKLYQIEEELSNLFDRRPIDLVTPKFLNHRIRDRILAEAEVCYVAQG</sequence>
<comment type="caution">
    <text evidence="11">The sequence shown here is derived from an EMBL/GenBank/DDBJ whole genome shotgun (WGS) entry which is preliminary data.</text>
</comment>
<accession>A0ABT7BN72</accession>
<evidence type="ECO:0000256" key="3">
    <source>
        <dbReference type="ARBA" id="ARBA00022679"/>
    </source>
</evidence>
<keyword evidence="8" id="KW-0460">Magnesium</keyword>
<protein>
    <submittedName>
        <fullName evidence="11">Nucleotidyltransferase family protein</fullName>
    </submittedName>
</protein>
<evidence type="ECO:0000259" key="10">
    <source>
        <dbReference type="Pfam" id="PF01909"/>
    </source>
</evidence>
<dbReference type="Gene3D" id="3.30.460.10">
    <property type="entry name" value="Beta Polymerase, domain 2"/>
    <property type="match status" value="1"/>
</dbReference>
<dbReference type="InterPro" id="IPR043519">
    <property type="entry name" value="NT_sf"/>
</dbReference>
<evidence type="ECO:0000256" key="9">
    <source>
        <dbReference type="ARBA" id="ARBA00038276"/>
    </source>
</evidence>
<keyword evidence="2" id="KW-1277">Toxin-antitoxin system</keyword>
<keyword evidence="4" id="KW-0548">Nucleotidyltransferase</keyword>
<keyword evidence="5" id="KW-0479">Metal-binding</keyword>
<proteinExistence type="inferred from homology"/>
<comment type="cofactor">
    <cofactor evidence="1">
        <name>Mg(2+)</name>
        <dbReference type="ChEBI" id="CHEBI:18420"/>
    </cofactor>
</comment>
<evidence type="ECO:0000313" key="12">
    <source>
        <dbReference type="Proteomes" id="UP001231370"/>
    </source>
</evidence>
<comment type="similarity">
    <text evidence="9">Belongs to the MntA antitoxin family.</text>
</comment>
<keyword evidence="7" id="KW-0067">ATP-binding</keyword>
<keyword evidence="3" id="KW-0808">Transferase</keyword>
<dbReference type="RefSeq" id="WP_283763930.1">
    <property type="nucleotide sequence ID" value="NZ_JAQPOK010000132.1"/>
</dbReference>
<evidence type="ECO:0000256" key="7">
    <source>
        <dbReference type="ARBA" id="ARBA00022840"/>
    </source>
</evidence>
<dbReference type="EMBL" id="JAQPOK010000132">
    <property type="protein sequence ID" value="MDJ1180628.1"/>
    <property type="molecule type" value="Genomic_DNA"/>
</dbReference>
<dbReference type="InterPro" id="IPR002934">
    <property type="entry name" value="Polymerase_NTP_transf_dom"/>
</dbReference>
<evidence type="ECO:0000256" key="5">
    <source>
        <dbReference type="ARBA" id="ARBA00022723"/>
    </source>
</evidence>
<evidence type="ECO:0000256" key="8">
    <source>
        <dbReference type="ARBA" id="ARBA00022842"/>
    </source>
</evidence>